<dbReference type="Proteomes" id="UP000034022">
    <property type="component" value="Unassembled WGS sequence"/>
</dbReference>
<proteinExistence type="predicted"/>
<evidence type="ECO:0000313" key="2">
    <source>
        <dbReference type="Proteomes" id="UP000034022"/>
    </source>
</evidence>
<accession>A0A0G0N1I0</accession>
<organism evidence="1 2">
    <name type="scientific">Candidatus Falkowbacteria bacterium GW2011_GWE1_38_31</name>
    <dbReference type="NCBI Taxonomy" id="1618638"/>
    <lineage>
        <taxon>Bacteria</taxon>
        <taxon>Candidatus Falkowiibacteriota</taxon>
    </lineage>
</organism>
<protein>
    <submittedName>
        <fullName evidence="1">Uncharacterized protein</fullName>
    </submittedName>
</protein>
<evidence type="ECO:0000313" key="1">
    <source>
        <dbReference type="EMBL" id="KKQ71011.1"/>
    </source>
</evidence>
<name>A0A0G0N1I0_9BACT</name>
<gene>
    <name evidence="1" type="ORF">US91_C0002G0090</name>
</gene>
<dbReference type="EMBL" id="LBUU01000002">
    <property type="protein sequence ID" value="KKQ71011.1"/>
    <property type="molecule type" value="Genomic_DNA"/>
</dbReference>
<sequence length="325" mass="36649">MNHHKVSIESVARVVMALGLDGFKKLSSHMPACSVKYAGFTIGEVEAILNILGEANIKRMLAGDVTIEIKELIQKMVDKNGRFIPLVGSKNYDCNPKPDYKLIQPDINYAERFNKAAKFLHNAIFVSAEEYQKRSEKLIEQLQNDPMFSNLLNGVWLPVCYPEFRVSDYKKDLFGYFLNAVTASYALQIPGRYFNNYIKVVFPGKIKIVDESHERFIAKMAKGPLVGLQFFPFQGFSINAVRELMSILPKSMYLSGPIDFAVAMTIHPDILARDYFTPCYDCSAVSWDSSYSTYFVATQESLRFDCALGFGNAHSHSTSSLIYLG</sequence>
<comment type="caution">
    <text evidence="1">The sequence shown here is derived from an EMBL/GenBank/DDBJ whole genome shotgun (WGS) entry which is preliminary data.</text>
</comment>
<dbReference type="AlphaFoldDB" id="A0A0G0N1I0"/>
<reference evidence="1 2" key="1">
    <citation type="journal article" date="2015" name="Nature">
        <title>rRNA introns, odd ribosomes, and small enigmatic genomes across a large radiation of phyla.</title>
        <authorList>
            <person name="Brown C.T."/>
            <person name="Hug L.A."/>
            <person name="Thomas B.C."/>
            <person name="Sharon I."/>
            <person name="Castelle C.J."/>
            <person name="Singh A."/>
            <person name="Wilkins M.J."/>
            <person name="Williams K.H."/>
            <person name="Banfield J.F."/>
        </authorList>
    </citation>
    <scope>NUCLEOTIDE SEQUENCE [LARGE SCALE GENOMIC DNA]</scope>
</reference>